<evidence type="ECO:0000313" key="2">
    <source>
        <dbReference type="EMBL" id="GAA3522968.1"/>
    </source>
</evidence>
<keyword evidence="3" id="KW-1185">Reference proteome</keyword>
<evidence type="ECO:0000259" key="1">
    <source>
        <dbReference type="Pfam" id="PF00561"/>
    </source>
</evidence>
<dbReference type="PANTHER" id="PTHR43798:SF33">
    <property type="entry name" value="HYDROLASE, PUTATIVE (AFU_ORTHOLOGUE AFUA_2G14860)-RELATED"/>
    <property type="match status" value="1"/>
</dbReference>
<evidence type="ECO:0000313" key="3">
    <source>
        <dbReference type="Proteomes" id="UP001500689"/>
    </source>
</evidence>
<dbReference type="InterPro" id="IPR029058">
    <property type="entry name" value="AB_hydrolase_fold"/>
</dbReference>
<dbReference type="InterPro" id="IPR050266">
    <property type="entry name" value="AB_hydrolase_sf"/>
</dbReference>
<name>A0ABP6UUR5_9PSEU</name>
<accession>A0ABP6UUR5</accession>
<dbReference type="Proteomes" id="UP001500689">
    <property type="component" value="Unassembled WGS sequence"/>
</dbReference>
<organism evidence="2 3">
    <name type="scientific">Amycolatopsis ultiminotia</name>
    <dbReference type="NCBI Taxonomy" id="543629"/>
    <lineage>
        <taxon>Bacteria</taxon>
        <taxon>Bacillati</taxon>
        <taxon>Actinomycetota</taxon>
        <taxon>Actinomycetes</taxon>
        <taxon>Pseudonocardiales</taxon>
        <taxon>Pseudonocardiaceae</taxon>
        <taxon>Amycolatopsis</taxon>
    </lineage>
</organism>
<dbReference type="Gene3D" id="3.40.50.1820">
    <property type="entry name" value="alpha/beta hydrolase"/>
    <property type="match status" value="1"/>
</dbReference>
<dbReference type="SUPFAM" id="SSF53474">
    <property type="entry name" value="alpha/beta-Hydrolases"/>
    <property type="match status" value="1"/>
</dbReference>
<sequence>MEHSVSAAVSDWRGIDWAAHRHDVVIAGRRLTYIDIGEAPETCLLIHGLAASWQWWLETVPALLPHRRVIAVDLPGFGASEPATIHSIDAIVGTLGDLCIHLNLDAVDVVGHSLGTVLGCAFAAHAPRRVRRLVLTGGPILSVLRLFHAPITTLRAHPQVAGFLIEALTAGLPLPATLRGQIANRPWARRLAMAPYFAHPDHLAPDLAARLLDGAGAPAVLPTLRQGFRYTPGTALHGHRHPILLIGGTHDTIAPPADLHEFARHNTVERTVLLDDTGHSPMLEQPAAFNHELTQFLIRPTPAPA</sequence>
<dbReference type="EMBL" id="BAAAZN010000001">
    <property type="protein sequence ID" value="GAA3522968.1"/>
    <property type="molecule type" value="Genomic_DNA"/>
</dbReference>
<protein>
    <recommendedName>
        <fullName evidence="1">AB hydrolase-1 domain-containing protein</fullName>
    </recommendedName>
</protein>
<dbReference type="PANTHER" id="PTHR43798">
    <property type="entry name" value="MONOACYLGLYCEROL LIPASE"/>
    <property type="match status" value="1"/>
</dbReference>
<dbReference type="Pfam" id="PF00561">
    <property type="entry name" value="Abhydrolase_1"/>
    <property type="match status" value="1"/>
</dbReference>
<gene>
    <name evidence="2" type="ORF">GCM10022222_01100</name>
</gene>
<dbReference type="RefSeq" id="WP_344854209.1">
    <property type="nucleotide sequence ID" value="NZ_BAAAZN010000001.1"/>
</dbReference>
<dbReference type="PRINTS" id="PR00111">
    <property type="entry name" value="ABHYDROLASE"/>
</dbReference>
<reference evidence="3" key="1">
    <citation type="journal article" date="2019" name="Int. J. Syst. Evol. Microbiol.">
        <title>The Global Catalogue of Microorganisms (GCM) 10K type strain sequencing project: providing services to taxonomists for standard genome sequencing and annotation.</title>
        <authorList>
            <consortium name="The Broad Institute Genomics Platform"/>
            <consortium name="The Broad Institute Genome Sequencing Center for Infectious Disease"/>
            <person name="Wu L."/>
            <person name="Ma J."/>
        </authorList>
    </citation>
    <scope>NUCLEOTIDE SEQUENCE [LARGE SCALE GENOMIC DNA]</scope>
    <source>
        <strain evidence="3">JCM 16898</strain>
    </source>
</reference>
<feature type="domain" description="AB hydrolase-1" evidence="1">
    <location>
        <begin position="44"/>
        <end position="285"/>
    </location>
</feature>
<dbReference type="InterPro" id="IPR000073">
    <property type="entry name" value="AB_hydrolase_1"/>
</dbReference>
<comment type="caution">
    <text evidence="2">The sequence shown here is derived from an EMBL/GenBank/DDBJ whole genome shotgun (WGS) entry which is preliminary data.</text>
</comment>
<proteinExistence type="predicted"/>